<feature type="compositionally biased region" description="Basic and acidic residues" evidence="2">
    <location>
        <begin position="147"/>
        <end position="161"/>
    </location>
</feature>
<dbReference type="Proteomes" id="UP001652624">
    <property type="component" value="Chromosome 13"/>
</dbReference>
<dbReference type="Pfam" id="PF09728">
    <property type="entry name" value="Taxilin"/>
    <property type="match status" value="1"/>
</dbReference>
<evidence type="ECO:0000256" key="1">
    <source>
        <dbReference type="ARBA" id="ARBA00009550"/>
    </source>
</evidence>
<evidence type="ECO:0000256" key="2">
    <source>
        <dbReference type="SAM" id="MobiDB-lite"/>
    </source>
</evidence>
<evidence type="ECO:0000313" key="5">
    <source>
        <dbReference type="RefSeq" id="XP_016050454.1"/>
    </source>
</evidence>
<feature type="region of interest" description="Disordered" evidence="2">
    <location>
        <begin position="258"/>
        <end position="277"/>
    </location>
</feature>
<dbReference type="PANTHER" id="PTHR16127">
    <property type="entry name" value="TAXILIN"/>
    <property type="match status" value="1"/>
</dbReference>
<feature type="region of interest" description="Disordered" evidence="2">
    <location>
        <begin position="1"/>
        <end position="75"/>
    </location>
</feature>
<organism evidence="3 5">
    <name type="scientific">Erinaceus europaeus</name>
    <name type="common">Western European hedgehog</name>
    <dbReference type="NCBI Taxonomy" id="9365"/>
    <lineage>
        <taxon>Eukaryota</taxon>
        <taxon>Metazoa</taxon>
        <taxon>Chordata</taxon>
        <taxon>Craniata</taxon>
        <taxon>Vertebrata</taxon>
        <taxon>Euteleostomi</taxon>
        <taxon>Mammalia</taxon>
        <taxon>Eutheria</taxon>
        <taxon>Laurasiatheria</taxon>
        <taxon>Eulipotyphla</taxon>
        <taxon>Erinaceidae</taxon>
        <taxon>Erinaceinae</taxon>
        <taxon>Erinaceus</taxon>
    </lineage>
</organism>
<dbReference type="InterPro" id="IPR026183">
    <property type="entry name" value="Taxilin_fam"/>
</dbReference>
<feature type="compositionally biased region" description="Polar residues" evidence="2">
    <location>
        <begin position="11"/>
        <end position="26"/>
    </location>
</feature>
<dbReference type="AlphaFoldDB" id="A0A1S3WW91"/>
<name>A0A1S3WW91_ERIEU</name>
<dbReference type="GO" id="GO:0019905">
    <property type="term" value="F:syntaxin binding"/>
    <property type="evidence" value="ECO:0007669"/>
    <property type="project" value="InterPro"/>
</dbReference>
<evidence type="ECO:0000313" key="3">
    <source>
        <dbReference type="Proteomes" id="UP001652624"/>
    </source>
</evidence>
<reference evidence="4 5" key="1">
    <citation type="submission" date="2025-04" db="UniProtKB">
        <authorList>
            <consortium name="RefSeq"/>
        </authorList>
    </citation>
    <scope>IDENTIFICATION</scope>
</reference>
<protein>
    <submittedName>
        <fullName evidence="4 5">Alpha-taxilin</fullName>
    </submittedName>
</protein>
<feature type="region of interest" description="Disordered" evidence="2">
    <location>
        <begin position="491"/>
        <end position="560"/>
    </location>
</feature>
<keyword evidence="3" id="KW-1185">Reference proteome</keyword>
<evidence type="ECO:0000313" key="4">
    <source>
        <dbReference type="RefSeq" id="XP_007538560.1"/>
    </source>
</evidence>
<accession>A0A1S3WW91</accession>
<dbReference type="OrthoDB" id="425555at2759"/>
<dbReference type="RefSeq" id="XP_007538560.1">
    <property type="nucleotide sequence ID" value="XM_007538498.2"/>
</dbReference>
<comment type="similarity">
    <text evidence="1">Belongs to the taxilin family.</text>
</comment>
<dbReference type="GeneID" id="103127611"/>
<feature type="region of interest" description="Disordered" evidence="2">
    <location>
        <begin position="89"/>
        <end position="171"/>
    </location>
</feature>
<proteinExistence type="inferred from homology"/>
<dbReference type="RefSeq" id="XP_016050454.1">
    <property type="nucleotide sequence ID" value="XM_016194968.1"/>
</dbReference>
<gene>
    <name evidence="4 5" type="primary">TXLNA</name>
</gene>
<sequence length="560" mass="63245">MKNQDKKNGAARQTSNTLNPKNNAGQSDAGAEGGQGRPGQPTPVLEAEGPNSPAPGRTQGAQAKTPQAGALCDVSEELSRQLEDILSTYCVDNNQGGPGDDGAQGEPAESEDAEKSRPYASRNGEPEPETPVVNGEKETSKGEPGIEEIRTNEVGDRDHRRPQEKKKAKGLGKEITLLMQTLNTLSTPEEKLAALCKKYAELLEEHRNSQKQMKLLQKKQSQLVQEKDHLRGEHSKAVLARSKLESLCRELQRHNRSLKEEGVQRAREEEEKRKEVTSHFQVTLNDIQLQMEQHNERNSKLRQENMELAERLKKLIEQYELREEHIDKVFKHKDLQQQLVDAKLQQAQEMLKEAEERHQREKDFLLKEAVESQRMCELMKQQETHLKQQLALYTEKFEEFQNTLSKSSEVFTTFKQEMEKMTKKIKKLEKETTMYRSRWESSNKALLEMAEEKTLRDKELEGLQVKIQRLEKLCRALQTERNDLNKRVQDLSAGGWGHLPDSSPEQRPGAATASQEQIGEEPGPQAPSSPRATEGLSCPEAPNTEASGQSGPQEPTSTTA</sequence>
<dbReference type="PANTHER" id="PTHR16127:SF12">
    <property type="entry name" value="ALPHA-TAXILIN"/>
    <property type="match status" value="1"/>
</dbReference>
<dbReference type="eggNOG" id="KOG1850">
    <property type="taxonomic scope" value="Eukaryota"/>
</dbReference>
<dbReference type="CTD" id="200081"/>
<feature type="compositionally biased region" description="Polar residues" evidence="2">
    <location>
        <begin position="544"/>
        <end position="560"/>
    </location>
</feature>